<name>A0A6I8TTV9_AEDAE</name>
<feature type="region of interest" description="Disordered" evidence="2">
    <location>
        <begin position="2605"/>
        <end position="2625"/>
    </location>
</feature>
<organism evidence="3 4">
    <name type="scientific">Aedes aegypti</name>
    <name type="common">Yellowfever mosquito</name>
    <name type="synonym">Culex aegypti</name>
    <dbReference type="NCBI Taxonomy" id="7159"/>
    <lineage>
        <taxon>Eukaryota</taxon>
        <taxon>Metazoa</taxon>
        <taxon>Ecdysozoa</taxon>
        <taxon>Arthropoda</taxon>
        <taxon>Hexapoda</taxon>
        <taxon>Insecta</taxon>
        <taxon>Pterygota</taxon>
        <taxon>Neoptera</taxon>
        <taxon>Endopterygota</taxon>
        <taxon>Diptera</taxon>
        <taxon>Nematocera</taxon>
        <taxon>Culicoidea</taxon>
        <taxon>Culicidae</taxon>
        <taxon>Culicinae</taxon>
        <taxon>Aedini</taxon>
        <taxon>Aedes</taxon>
        <taxon>Stegomyia</taxon>
    </lineage>
</organism>
<feature type="region of interest" description="Disordered" evidence="2">
    <location>
        <begin position="783"/>
        <end position="827"/>
    </location>
</feature>
<keyword evidence="4" id="KW-1185">Reference proteome</keyword>
<evidence type="ECO:0000313" key="3">
    <source>
        <dbReference type="EnsemblMetazoa" id="AAEL019496-PA"/>
    </source>
</evidence>
<feature type="compositionally biased region" description="Low complexity" evidence="2">
    <location>
        <begin position="2537"/>
        <end position="2580"/>
    </location>
</feature>
<feature type="region of interest" description="Disordered" evidence="2">
    <location>
        <begin position="2482"/>
        <end position="2505"/>
    </location>
</feature>
<reference evidence="3" key="2">
    <citation type="submission" date="2020-05" db="UniProtKB">
        <authorList>
            <consortium name="EnsemblMetazoa"/>
        </authorList>
    </citation>
    <scope>IDENTIFICATION</scope>
    <source>
        <strain evidence="3">LVP_AGWG</strain>
    </source>
</reference>
<feature type="region of interest" description="Disordered" evidence="2">
    <location>
        <begin position="2329"/>
        <end position="2350"/>
    </location>
</feature>
<gene>
    <name evidence="3" type="primary">5575021</name>
</gene>
<feature type="compositionally biased region" description="Low complexity" evidence="2">
    <location>
        <begin position="583"/>
        <end position="592"/>
    </location>
</feature>
<feature type="region of interest" description="Disordered" evidence="2">
    <location>
        <begin position="2533"/>
        <end position="2593"/>
    </location>
</feature>
<feature type="compositionally biased region" description="Polar residues" evidence="2">
    <location>
        <begin position="1050"/>
        <end position="1065"/>
    </location>
</feature>
<feature type="compositionally biased region" description="Low complexity" evidence="2">
    <location>
        <begin position="2426"/>
        <end position="2437"/>
    </location>
</feature>
<dbReference type="OrthoDB" id="20872at2759"/>
<dbReference type="Proteomes" id="UP000008820">
    <property type="component" value="Chromosome 3"/>
</dbReference>
<feature type="region of interest" description="Disordered" evidence="2">
    <location>
        <begin position="2225"/>
        <end position="2263"/>
    </location>
</feature>
<protein>
    <submittedName>
        <fullName evidence="3">Uncharacterized protein</fullName>
    </submittedName>
</protein>
<feature type="region of interest" description="Disordered" evidence="2">
    <location>
        <begin position="455"/>
        <end position="598"/>
    </location>
</feature>
<evidence type="ECO:0000313" key="4">
    <source>
        <dbReference type="Proteomes" id="UP000008820"/>
    </source>
</evidence>
<proteinExistence type="predicted"/>
<feature type="compositionally biased region" description="Basic and acidic residues" evidence="2">
    <location>
        <begin position="1775"/>
        <end position="1799"/>
    </location>
</feature>
<evidence type="ECO:0000256" key="2">
    <source>
        <dbReference type="SAM" id="MobiDB-lite"/>
    </source>
</evidence>
<feature type="compositionally biased region" description="Polar residues" evidence="2">
    <location>
        <begin position="2494"/>
        <end position="2505"/>
    </location>
</feature>
<feature type="compositionally biased region" description="Low complexity" evidence="2">
    <location>
        <begin position="783"/>
        <end position="792"/>
    </location>
</feature>
<feature type="compositionally biased region" description="Low complexity" evidence="2">
    <location>
        <begin position="2246"/>
        <end position="2263"/>
    </location>
</feature>
<feature type="compositionally biased region" description="Low complexity" evidence="2">
    <location>
        <begin position="808"/>
        <end position="827"/>
    </location>
</feature>
<feature type="compositionally biased region" description="Basic and acidic residues" evidence="2">
    <location>
        <begin position="357"/>
        <end position="373"/>
    </location>
</feature>
<dbReference type="EnsemblMetazoa" id="AAEL019496-RA">
    <property type="protein sequence ID" value="AAEL019496-PA"/>
    <property type="gene ID" value="AAEL019496"/>
</dbReference>
<feature type="compositionally biased region" description="Low complexity" evidence="2">
    <location>
        <begin position="2482"/>
        <end position="2493"/>
    </location>
</feature>
<feature type="region of interest" description="Disordered" evidence="2">
    <location>
        <begin position="1238"/>
        <end position="1261"/>
    </location>
</feature>
<feature type="region of interest" description="Disordered" evidence="2">
    <location>
        <begin position="1366"/>
        <end position="1451"/>
    </location>
</feature>
<feature type="compositionally biased region" description="Basic and acidic residues" evidence="2">
    <location>
        <begin position="2225"/>
        <end position="2236"/>
    </location>
</feature>
<reference evidence="3 4" key="1">
    <citation type="submission" date="2017-06" db="EMBL/GenBank/DDBJ databases">
        <title>Aedes aegypti genome working group (AGWG) sequencing and assembly.</title>
        <authorList>
            <consortium name="Aedes aegypti Genome Working Group (AGWG)"/>
            <person name="Matthews B.J."/>
        </authorList>
    </citation>
    <scope>NUCLEOTIDE SEQUENCE [LARGE SCALE GENOMIC DNA]</scope>
    <source>
        <strain evidence="3 4">LVP_AGWG</strain>
    </source>
</reference>
<accession>A0A6I8TTV9</accession>
<feature type="compositionally biased region" description="Basic residues" evidence="2">
    <location>
        <begin position="1407"/>
        <end position="1417"/>
    </location>
</feature>
<feature type="region of interest" description="Disordered" evidence="2">
    <location>
        <begin position="1015"/>
        <end position="1114"/>
    </location>
</feature>
<feature type="compositionally biased region" description="Polar residues" evidence="2">
    <location>
        <begin position="2385"/>
        <end position="2397"/>
    </location>
</feature>
<feature type="compositionally biased region" description="Acidic residues" evidence="2">
    <location>
        <begin position="1887"/>
        <end position="1899"/>
    </location>
</feature>
<feature type="compositionally biased region" description="Polar residues" evidence="2">
    <location>
        <begin position="1764"/>
        <end position="1773"/>
    </location>
</feature>
<feature type="compositionally biased region" description="Basic and acidic residues" evidence="2">
    <location>
        <begin position="1815"/>
        <end position="1830"/>
    </location>
</feature>
<feature type="compositionally biased region" description="Low complexity" evidence="2">
    <location>
        <begin position="542"/>
        <end position="555"/>
    </location>
</feature>
<feature type="region of interest" description="Disordered" evidence="2">
    <location>
        <begin position="2422"/>
        <end position="2441"/>
    </location>
</feature>
<feature type="compositionally biased region" description="Basic and acidic residues" evidence="2">
    <location>
        <begin position="1366"/>
        <end position="1381"/>
    </location>
</feature>
<feature type="compositionally biased region" description="Basic and acidic residues" evidence="2">
    <location>
        <begin position="2606"/>
        <end position="2625"/>
    </location>
</feature>
<keyword evidence="1" id="KW-0175">Coiled coil</keyword>
<feature type="compositionally biased region" description="Basic and acidic residues" evidence="2">
    <location>
        <begin position="561"/>
        <end position="579"/>
    </location>
</feature>
<feature type="region of interest" description="Disordered" evidence="2">
    <location>
        <begin position="2371"/>
        <end position="2398"/>
    </location>
</feature>
<feature type="region of interest" description="Disordered" evidence="2">
    <location>
        <begin position="1723"/>
        <end position="1835"/>
    </location>
</feature>
<feature type="region of interest" description="Disordered" evidence="2">
    <location>
        <begin position="247"/>
        <end position="270"/>
    </location>
</feature>
<feature type="compositionally biased region" description="Low complexity" evidence="2">
    <location>
        <begin position="469"/>
        <end position="480"/>
    </location>
</feature>
<feature type="region of interest" description="Disordered" evidence="2">
    <location>
        <begin position="357"/>
        <end position="382"/>
    </location>
</feature>
<evidence type="ECO:0000256" key="1">
    <source>
        <dbReference type="SAM" id="Coils"/>
    </source>
</evidence>
<sequence length="2625" mass="289294">MFSIASTVTQVDAKVKRSSGIDGSTELEHDDIIVTTETSTQRKVLDLTDKVKTSLELRLQANQVEKSYVAQESDHFSAIDEKCDSDAERIGKKEISAPSERSDILEDLRRDESRLADTRKSSLSAVEGSNYDDDSPLLTDFTTSSITYVSERIDSSSLELMAGDSFGDFLKITPAIEKKPDVLSPSSCISYATTTSETIESYTHDTDRLQYAGGSIQQDIPTEYERSVSLSDKAASDFSTESATKYNLPYDTESDSHEAVTSVQKSRDESQEMKMVKPAKLMSIDPRHESASPQSDVTEYTESVSYVESIIDSTNYDSALKQREKLQLEQLQKQEEKKDAQEKLFLEKTQLIKEEKEKSISKKQILEKKETSQTKKKSKPKATITKINLQNQAPIEISKQSTKTVDIKSGSKSVEYMTSTSRTTTVSRTYSTTRTHGYMQSTLSRDQKVLKPLTLSESTHSSPVKSSHRSTTSTTVVQSSTERRAKSSRDTSSGRTDMAATKSLSKSEPISSSAVKKQEPKPLVHSTKPSKPSTDRFERTGRSSSSSVTSSTTRSQRGRKVTTETVDKQEPVKKADKEQANLVTKTTVSTSKSTKERTNKSLIPVKVSSSKGTPKKEALTKTIAEKSPVKKPAKTIIEVQPQETVIVKTSKSTTIDTAPMAPAAKIGFVKTAPRVTRTVHTSGDSKRDDTYRCKSAMHYSYKDAVTFDHAEIPSSLPSSPSRLNKSSSNSTNVLTSEVFTRTIDSSKSIEVIYRQPSTSNELIRKINEYRYNDIDLTTDSSLSDSIALPSSSSEHESDVLGKRKRSGSPASPKPYTTTSSASSSTAVTTRKQAAATVTSSTSQQIISEQKYRKSDIWMRTGPQPSDVIPVPLDSGDDEIYQALHGADRRTVASLDGIVMESRISPILDFRASTPPRLKYKFDYDSSLFTDDKQEEETQASTRLEETDTQPQTEITIPKPTPRSQSNLTAEADASAATTSVTTTTTTTAATSSAAAVASSLTTSALAIKPTEEASIVETAPDHDKPIGGLSGDASEFSSSQEPLPVPRPRTSISSRTDTQTRSSIIESFDQPEDSIEQYPEPSSQRQESIASEDFSGAAQKDSGEFETSDDDLSATKFYIGERSSDVITRTSSDKRADYAFDNIGYEYSQDSGADDELHPDQFKTYREKVVQEDSFTLKHLQEVESGTALDEEIKAEVIEIIEGIAESKTFELDLERPIDAPRQPVVHSPIKPQVAKLVESAKPPTQTSADTEEHSQQEDLTSSEAIKRTIDELTIEKTLEEVKESLDALHEELIESVVDGKLIKQSPSEFEFKVLPSAKYSQDPIFEAQQEEIIATTTAATVVLAETVTTTTIISEPIILTETKAESFEQKISDPESKETSFESARPDAPTPISSDSSFAKLDVSPRMRKSPHHPKGTRWSATDIDSSGESHYQSFEQTTDSSRPQSSDVENLMQQYASSEYETALDASIIPPSTEYHSAASTLNSFNVTSHDSMKSFDSESSGNLASIESEATETLVPSTMDIDFDSSDAAALMHDDSEDDLRDKLLLDDKEDLSSVSGTTPAAMKRSQEMHFTVDLKDEQLQDSQEVFQLQEDVERLAQEQSERLSSSIGHALDLMESMKASSLEDVKTECIDDIKLGTSLEDGSILSVSLSSASNLETIMENLPEKGAESLPTHMEIGLDAITPIVGTDMIGDITLTSTVVREGDVNFLNTQATTETVVAKEVTEETSKKRGHKRTESTISGQLMSEIAAEARESLDSQEESVSQEPSKQSSLERDDTREESSDSDYDRYESEYSRSFRAPLIQSQKKKKDKLNEGYEMEVEHDRRNSFSPSSSVIETIVEDVHAEIEQEDEAQQLMEIKKEKLQEYQQASAISIPDIQVTDDVQVDEPEEEEEEVASYSTKQMVREGSDHKIQYATQEEFKISEEQYQEMIEQKYKSKMADITTKFDFEGDDKDDSAGSDSFEMLEQPDISDEFVIVEEVAREAHECDMEGKSVSIKKVKLEKKHDEDVEKILVKSAPAHTNAGSMYANMREDMMYAFEDSPPTGSEEVDPNGVTMDLLNNGFPLEESKRWVEMQLAETQNYRYPYDERLEDIKEEDTDFEVGSSRIGSIKDSFSSTPDYDMLAKRLASRGGEHDDISMSSLQEFENLEHVISLENRKMQQGSQDSLSNGSFTRRFLARGGHGDDISLSSLKEFEGLETACLEAHLIEIKAKEEAALLLSRSDESNKSDRSNGAKKSPPTNGTVVRATTSSTTVTTGPETTAKVEVKTVTTEMSKDSLSTTTTATTVTTISHESQIRHAMEEEDTSHLLTVSSDSLDGNRLQKQTISKDTLPSAHSSSDSLEINNRNNVDVMTSSIDSIEFSRAGALTTRSSRSDSIEQMALQQPQRSDSTDSIEMHHAVMSRASETKRDSLDSLPYSIENKSASSSPTKPASGQRIATESVQIAGTSTMSYHMGGMSKDISVDSLTGQDAFLTSTESLETSSTATNATYQNETDSQMSSSVTSCGSITMVDTLDNIGDLEGFGLQESVTFKSSSSSSSTMVTASSSSTQQQQQQQQQYQQQTTTLRSSTTSTSSTGARSEFPLSEIELLSRRMYPGDLTFDDAKESAKEKLQSKTTEKED</sequence>
<feature type="compositionally biased region" description="Polar residues" evidence="2">
    <location>
        <begin position="1420"/>
        <end position="1451"/>
    </location>
</feature>
<feature type="region of interest" description="Disordered" evidence="2">
    <location>
        <begin position="930"/>
        <end position="994"/>
    </location>
</feature>
<feature type="compositionally biased region" description="Polar residues" evidence="2">
    <location>
        <begin position="1080"/>
        <end position="1089"/>
    </location>
</feature>
<feature type="compositionally biased region" description="Low complexity" evidence="2">
    <location>
        <begin position="503"/>
        <end position="513"/>
    </location>
</feature>
<dbReference type="InParanoid" id="A0A6I8TTV9"/>
<feature type="compositionally biased region" description="Low complexity" evidence="2">
    <location>
        <begin position="968"/>
        <end position="994"/>
    </location>
</feature>
<feature type="coiled-coil region" evidence="1">
    <location>
        <begin position="316"/>
        <end position="343"/>
    </location>
</feature>
<feature type="region of interest" description="Disordered" evidence="2">
    <location>
        <begin position="1878"/>
        <end position="1908"/>
    </location>
</feature>